<dbReference type="GO" id="GO:0042910">
    <property type="term" value="F:xenobiotic transmembrane transporter activity"/>
    <property type="evidence" value="ECO:0007669"/>
    <property type="project" value="TreeGrafter"/>
</dbReference>
<keyword evidence="1" id="KW-1133">Transmembrane helix</keyword>
<evidence type="ECO:0000313" key="2">
    <source>
        <dbReference type="EMBL" id="WZU65621.1"/>
    </source>
</evidence>
<dbReference type="SUPFAM" id="SSF82693">
    <property type="entry name" value="Multidrug efflux transporter AcrB pore domain, PN1, PN2, PC1 and PC2 subdomains"/>
    <property type="match status" value="1"/>
</dbReference>
<feature type="transmembrane region" description="Helical" evidence="1">
    <location>
        <begin position="908"/>
        <end position="928"/>
    </location>
</feature>
<reference evidence="3" key="1">
    <citation type="submission" date="2024-04" db="EMBL/GenBank/DDBJ databases">
        <title>Phylogenomic analyses of a clade within the roseobacter group suggest taxonomic reassignments of species of the genera Aestuariivita, Citreicella, Loktanella, Nautella, Pelagibaca, Ruegeria, Thalassobius, Thiobacimonas and Tropicibacter, and the proposal o.</title>
        <authorList>
            <person name="Jeon C.O."/>
        </authorList>
    </citation>
    <scope>NUCLEOTIDE SEQUENCE [LARGE SCALE GENOMIC DNA]</scope>
    <source>
        <strain evidence="3">SS1-5</strain>
        <plasmid evidence="3">pSS1-5</plasmid>
    </source>
</reference>
<feature type="transmembrane region" description="Helical" evidence="1">
    <location>
        <begin position="459"/>
        <end position="479"/>
    </location>
</feature>
<accession>A0AAN0MCQ7</accession>
<dbReference type="PANTHER" id="PTHR32063:SF33">
    <property type="entry name" value="RND SUPERFAMILY EFFLUX PUMP PERMEASE COMPONENT"/>
    <property type="match status" value="1"/>
</dbReference>
<keyword evidence="2" id="KW-0614">Plasmid</keyword>
<keyword evidence="1" id="KW-0812">Transmembrane</keyword>
<keyword evidence="3" id="KW-1185">Reference proteome</keyword>
<dbReference type="GO" id="GO:0005886">
    <property type="term" value="C:plasma membrane"/>
    <property type="evidence" value="ECO:0007669"/>
    <property type="project" value="TreeGrafter"/>
</dbReference>
<sequence>MNSAIRWTTEHPVAAMLTVLFLLALGTLTAMTMPQKTFPEFTLDSVSISVAYPGASPQELEQSVIRPIEDELTVVDGIDEITASISEGRGGITVTFLLGENLAEKLDEIRTEIDSIDVFPEDVEDPVVVQSTNSSRVVEIAIHGSASEHILTETAERLRDELITLDGISYVEVGNRRDYEVAIEVDRDTLRAYGLTMAEVARAIQQNSLELPGGAIETDALTFPIRTIGRNFTQADFENIVVRTGENGGRIFLRDIAQVVDGFEDSDFSASFAGERSVAVNVFRVGEEQVLGIVETTQDYLQNEFRPKLQDGVSATIWQNDARELQSRLDILVSNAVLGLALVIICLALFLDFRLAAWSAVGIAVSFAAALIVMSAAGMSINMISLFGFILAIGIIVDNAIVVSENIYTFGERGMTPLEAAIRATQRIAIPVVFSTVTTLVAFWPLLQLPGTLGKFLSDIPLVVMIVLSMSMLQALFILPRNLSKLDVSPDYRPNIVLRTLGCARSGVDWLLQKFINGPLDTVLRFATRRVLVPIAGAIALMILTVGLLAHGYVRFVFFPSIDGAFVTASIEMSDGTTFGTTENVAETVRLAAIEAADTIQSRLSSDAPPVLVGVNVVVGRAAPQGGPDAGPAAAGATVAHVVVEITDPELRDWPTRDFEAAWNSAIGDIAGVNSLTVSAQLVGAGDPISVELSLPDGQDISTVVEDLRNELREIPGVFAIRDDNSAGRMEYRLALRDEARIWGVSIEDLATQTRAGFYGLEATTVQRGADNVAVIVRYPEQDRDSLSDLLDSWIHTPSGTLLPLSAVANIEEDLAPTEILRRNGRQITTVTADIDTSIITGQEANGIIRSKLVPALTSQFDGLIVEFGGEQRTQGDAASSLGKAVIIALFVIFALLALVFRSYVQPIVVMLAIPLGLIGAVTGHLIVGVPLSLLSIFGIIGLAGVVINNSLVLVDLYNEYLTQGLELQEAVVRGTKERFRPILLTSVTTFLGVYPLILETSIQAQFLVPLAVSIGYGVLFGTAVVVLCVPAVFVGLSRITQFFEKVFGRANGLKAETIKVDPPKLVTTLDTPSVIAAE</sequence>
<feature type="transmembrane region" description="Helical" evidence="1">
    <location>
        <begin position="428"/>
        <end position="447"/>
    </location>
</feature>
<feature type="transmembrane region" description="Helical" evidence="1">
    <location>
        <begin position="531"/>
        <end position="554"/>
    </location>
</feature>
<feature type="transmembrane region" description="Helical" evidence="1">
    <location>
        <begin position="1011"/>
        <end position="1037"/>
    </location>
</feature>
<dbReference type="Gene3D" id="3.30.70.1440">
    <property type="entry name" value="Multidrug efflux transporter AcrB pore domain"/>
    <property type="match status" value="1"/>
</dbReference>
<proteinExistence type="predicted"/>
<dbReference type="RefSeq" id="WP_342074963.1">
    <property type="nucleotide sequence ID" value="NZ_CP151764.2"/>
</dbReference>
<reference evidence="2 3" key="2">
    <citation type="submission" date="2024-08" db="EMBL/GenBank/DDBJ databases">
        <title>Phylogenomic analyses of a clade within the roseobacter group suggest taxonomic reassignments of species of the genera Aestuariivita, Citreicella, Loktanella, Nautella, Pelagibaca, Ruegeria, Thalassobius, Thiobacimonas and Tropicibacter, and the proposal o.</title>
        <authorList>
            <person name="Jeon C.O."/>
        </authorList>
    </citation>
    <scope>NUCLEOTIDE SEQUENCE [LARGE SCALE GENOMIC DNA]</scope>
    <source>
        <strain evidence="2 3">SS1-5</strain>
        <plasmid evidence="2 3">pSS1-5</plasmid>
    </source>
</reference>
<protein>
    <submittedName>
        <fullName evidence="2">Efflux RND transporter permease subunit</fullName>
    </submittedName>
</protein>
<gene>
    <name evidence="2" type="ORF">AABB31_00405</name>
</gene>
<geneLocation type="plasmid" evidence="2 3">
    <name>pSS1-5</name>
</geneLocation>
<dbReference type="AlphaFoldDB" id="A0AAN0MCQ7"/>
<feature type="transmembrane region" description="Helical" evidence="1">
    <location>
        <begin position="358"/>
        <end position="377"/>
    </location>
</feature>
<feature type="transmembrane region" description="Helical" evidence="1">
    <location>
        <begin position="383"/>
        <end position="408"/>
    </location>
</feature>
<dbReference type="Gene3D" id="3.30.2090.10">
    <property type="entry name" value="Multidrug efflux transporter AcrB TolC docking domain, DN and DC subdomains"/>
    <property type="match status" value="2"/>
</dbReference>
<dbReference type="SUPFAM" id="SSF82714">
    <property type="entry name" value="Multidrug efflux transporter AcrB TolC docking domain, DN and DC subdomains"/>
    <property type="match status" value="2"/>
</dbReference>
<dbReference type="InterPro" id="IPR027463">
    <property type="entry name" value="AcrB_DN_DC_subdom"/>
</dbReference>
<feature type="transmembrane region" description="Helical" evidence="1">
    <location>
        <begin position="882"/>
        <end position="901"/>
    </location>
</feature>
<organism evidence="2 3">
    <name type="scientific">Yoonia rhodophyticola</name>
    <dbReference type="NCBI Taxonomy" id="3137370"/>
    <lineage>
        <taxon>Bacteria</taxon>
        <taxon>Pseudomonadati</taxon>
        <taxon>Pseudomonadota</taxon>
        <taxon>Alphaproteobacteria</taxon>
        <taxon>Rhodobacterales</taxon>
        <taxon>Paracoccaceae</taxon>
        <taxon>Yoonia</taxon>
    </lineage>
</organism>
<dbReference type="PANTHER" id="PTHR32063">
    <property type="match status" value="1"/>
</dbReference>
<evidence type="ECO:0000256" key="1">
    <source>
        <dbReference type="SAM" id="Phobius"/>
    </source>
</evidence>
<feature type="transmembrane region" description="Helical" evidence="1">
    <location>
        <begin position="934"/>
        <end position="959"/>
    </location>
</feature>
<dbReference type="SUPFAM" id="SSF82866">
    <property type="entry name" value="Multidrug efflux transporter AcrB transmembrane domain"/>
    <property type="match status" value="2"/>
</dbReference>
<dbReference type="Pfam" id="PF00873">
    <property type="entry name" value="ACR_tran"/>
    <property type="match status" value="1"/>
</dbReference>
<dbReference type="Proteomes" id="UP001470809">
    <property type="component" value="Plasmid pSS1-5"/>
</dbReference>
<dbReference type="PRINTS" id="PR00702">
    <property type="entry name" value="ACRIFLAVINRP"/>
</dbReference>
<dbReference type="Gene3D" id="3.30.70.1430">
    <property type="entry name" value="Multidrug efflux transporter AcrB pore domain"/>
    <property type="match status" value="2"/>
</dbReference>
<dbReference type="KEGG" id="yrh:AABB31_00405"/>
<feature type="transmembrane region" description="Helical" evidence="1">
    <location>
        <begin position="980"/>
        <end position="999"/>
    </location>
</feature>
<dbReference type="Gene3D" id="1.20.1640.10">
    <property type="entry name" value="Multidrug efflux transporter AcrB transmembrane domain"/>
    <property type="match status" value="2"/>
</dbReference>
<feature type="transmembrane region" description="Helical" evidence="1">
    <location>
        <begin position="331"/>
        <end position="351"/>
    </location>
</feature>
<dbReference type="InterPro" id="IPR001036">
    <property type="entry name" value="Acrflvin-R"/>
</dbReference>
<name>A0AAN0MCQ7_9RHOB</name>
<keyword evidence="1" id="KW-0472">Membrane</keyword>
<dbReference type="EMBL" id="CP151764">
    <property type="protein sequence ID" value="WZU65621.1"/>
    <property type="molecule type" value="Genomic_DNA"/>
</dbReference>
<dbReference type="Gene3D" id="3.30.70.1320">
    <property type="entry name" value="Multidrug efflux transporter AcrB pore domain like"/>
    <property type="match status" value="1"/>
</dbReference>
<evidence type="ECO:0000313" key="3">
    <source>
        <dbReference type="Proteomes" id="UP001470809"/>
    </source>
</evidence>